<feature type="compositionally biased region" description="Basic and acidic residues" evidence="2">
    <location>
        <begin position="418"/>
        <end position="427"/>
    </location>
</feature>
<feature type="compositionally biased region" description="Basic and acidic residues" evidence="2">
    <location>
        <begin position="266"/>
        <end position="279"/>
    </location>
</feature>
<organism evidence="3 4">
    <name type="scientific">Theileria orientalis</name>
    <dbReference type="NCBI Taxonomy" id="68886"/>
    <lineage>
        <taxon>Eukaryota</taxon>
        <taxon>Sar</taxon>
        <taxon>Alveolata</taxon>
        <taxon>Apicomplexa</taxon>
        <taxon>Aconoidasida</taxon>
        <taxon>Piroplasmida</taxon>
        <taxon>Theileriidae</taxon>
        <taxon>Theileria</taxon>
    </lineage>
</organism>
<name>A0A976QRE5_THEOR</name>
<keyword evidence="1" id="KW-0175">Coiled coil</keyword>
<proteinExistence type="predicted"/>
<feature type="region of interest" description="Disordered" evidence="2">
    <location>
        <begin position="266"/>
        <end position="427"/>
    </location>
</feature>
<reference evidence="3" key="1">
    <citation type="submission" date="2022-07" db="EMBL/GenBank/DDBJ databases">
        <title>Evaluation of T. orientalis genome assembly methods using nanopore sequencing and analysis of variation between genomes.</title>
        <authorList>
            <person name="Yam J."/>
            <person name="Micallef M.L."/>
            <person name="Liu M."/>
            <person name="Djordjevic S.P."/>
            <person name="Bogema D.R."/>
            <person name="Jenkins C."/>
        </authorList>
    </citation>
    <scope>NUCLEOTIDE SEQUENCE</scope>
    <source>
        <strain evidence="3">Fish Creek</strain>
    </source>
</reference>
<protein>
    <submittedName>
        <fullName evidence="3">Uncharacterized protein</fullName>
    </submittedName>
</protein>
<evidence type="ECO:0000256" key="1">
    <source>
        <dbReference type="SAM" id="Coils"/>
    </source>
</evidence>
<feature type="compositionally biased region" description="Acidic residues" evidence="2">
    <location>
        <begin position="367"/>
        <end position="383"/>
    </location>
</feature>
<evidence type="ECO:0000313" key="3">
    <source>
        <dbReference type="EMBL" id="UKJ89245.2"/>
    </source>
</evidence>
<feature type="compositionally biased region" description="Basic and acidic residues" evidence="2">
    <location>
        <begin position="395"/>
        <end position="406"/>
    </location>
</feature>
<feature type="compositionally biased region" description="Basic and acidic residues" evidence="2">
    <location>
        <begin position="108"/>
        <end position="138"/>
    </location>
</feature>
<dbReference type="Proteomes" id="UP000244803">
    <property type="component" value="Chromosome 3"/>
</dbReference>
<dbReference type="EMBL" id="CP056066">
    <property type="protein sequence ID" value="UKJ89245.2"/>
    <property type="molecule type" value="Genomic_DNA"/>
</dbReference>
<feature type="region of interest" description="Disordered" evidence="2">
    <location>
        <begin position="89"/>
        <end position="143"/>
    </location>
</feature>
<sequence length="588" mass="68390">MPIHGTNNSEGSSRDLTEDIKRVVKKRLDLATKHYEEVKNELFNDELNKLKGEEGLSEQERELLYKTLLENKNDMIRLEIELKEIKTVDKDQKGKDEEGSKDSSLGESETKPEESREQEKVEGAVGTEKREEEKKSEENLEPLTKQIMTGLKILEDILNEDENKILQEREAGMSLLMEEESPSEREQFMLEQDRLLLEQERKKREEIERLIEEDDDYFYTTNNYVSLMEKMSMLYRYPREATSKRGRGSEKDKGYHWKGFKERWRREQGASNLRGEEGSRMIAESKQQKEDVTREKRMEGDNLEEHKEGGSREERIEDGNRDEDMETPKLEISDLSSDESMKNHVSYMPDEGRSNYNSDAEKYTDLNDADSEETEDSSEEDYWTPDYGKRVAKKPRVDAVSKETGRIEPINSSSTSESRSKRARNDENMEVIEVEDDKNGNKMGKNGGFSSGKDKVKVDKEGASKVEDALKIDIMQMQETMKILVELGKERLKLITEKNNVELHIEWIKVGLYRGAFGESLQNYFVRTIREMEEGIKMMEERIRDIEIDEGRLRSELKIIYPYGVPLIVDEGQQTVAEVVEVQEVIVI</sequence>
<gene>
    <name evidence="3" type="ORF">MACJ_002493</name>
</gene>
<feature type="compositionally biased region" description="Basic and acidic residues" evidence="2">
    <location>
        <begin position="286"/>
        <end position="319"/>
    </location>
</feature>
<feature type="compositionally biased region" description="Basic and acidic residues" evidence="2">
    <location>
        <begin position="89"/>
        <end position="101"/>
    </location>
</feature>
<feature type="coiled-coil region" evidence="1">
    <location>
        <begin position="151"/>
        <end position="210"/>
    </location>
</feature>
<evidence type="ECO:0000313" key="4">
    <source>
        <dbReference type="Proteomes" id="UP000244803"/>
    </source>
</evidence>
<accession>A0A976QRE5</accession>
<dbReference type="OrthoDB" id="10595843at2759"/>
<evidence type="ECO:0000256" key="2">
    <source>
        <dbReference type="SAM" id="MobiDB-lite"/>
    </source>
</evidence>
<feature type="coiled-coil region" evidence="1">
    <location>
        <begin position="529"/>
        <end position="556"/>
    </location>
</feature>
<dbReference type="AlphaFoldDB" id="A0A976QRE5"/>